<evidence type="ECO:0000313" key="2">
    <source>
        <dbReference type="Proteomes" id="UP000479710"/>
    </source>
</evidence>
<protein>
    <submittedName>
        <fullName evidence="1">Uncharacterized protein</fullName>
    </submittedName>
</protein>
<sequence>MARLPKDALMTAAIAATRRGGNGMDLDGFLARSWGDEGHGSNGMLQRADDDLPWHRWRQWVAGEGTGQIWHPLGLDPVALRQRMWNYCVGRGVHGSEVVPTASKKGGSSLMARSSALWVSGAAAARREDNRLLQYQRRPRWLDLA</sequence>
<dbReference type="AlphaFoldDB" id="A0A6G1FD27"/>
<evidence type="ECO:0000313" key="1">
    <source>
        <dbReference type="EMBL" id="KAF0934702.1"/>
    </source>
</evidence>
<comment type="caution">
    <text evidence="1">The sequence shown here is derived from an EMBL/GenBank/DDBJ whole genome shotgun (WGS) entry which is preliminary data.</text>
</comment>
<keyword evidence="2" id="KW-1185">Reference proteome</keyword>
<accession>A0A6G1FD27</accession>
<gene>
    <name evidence="1" type="ORF">E2562_026447</name>
</gene>
<reference evidence="1 2" key="1">
    <citation type="submission" date="2019-11" db="EMBL/GenBank/DDBJ databases">
        <title>Whole genome sequence of Oryza granulata.</title>
        <authorList>
            <person name="Li W."/>
        </authorList>
    </citation>
    <scope>NUCLEOTIDE SEQUENCE [LARGE SCALE GENOMIC DNA]</scope>
    <source>
        <strain evidence="2">cv. Menghai</strain>
        <tissue evidence="1">Leaf</tissue>
    </source>
</reference>
<organism evidence="1 2">
    <name type="scientific">Oryza meyeriana var. granulata</name>
    <dbReference type="NCBI Taxonomy" id="110450"/>
    <lineage>
        <taxon>Eukaryota</taxon>
        <taxon>Viridiplantae</taxon>
        <taxon>Streptophyta</taxon>
        <taxon>Embryophyta</taxon>
        <taxon>Tracheophyta</taxon>
        <taxon>Spermatophyta</taxon>
        <taxon>Magnoliopsida</taxon>
        <taxon>Liliopsida</taxon>
        <taxon>Poales</taxon>
        <taxon>Poaceae</taxon>
        <taxon>BOP clade</taxon>
        <taxon>Oryzoideae</taxon>
        <taxon>Oryzeae</taxon>
        <taxon>Oryzinae</taxon>
        <taxon>Oryza</taxon>
        <taxon>Oryza meyeriana</taxon>
    </lineage>
</organism>
<name>A0A6G1FD27_9ORYZ</name>
<proteinExistence type="predicted"/>
<dbReference type="Proteomes" id="UP000479710">
    <property type="component" value="Unassembled WGS sequence"/>
</dbReference>
<dbReference type="EMBL" id="SPHZ02000001">
    <property type="protein sequence ID" value="KAF0934702.1"/>
    <property type="molecule type" value="Genomic_DNA"/>
</dbReference>